<evidence type="ECO:0000313" key="12">
    <source>
        <dbReference type="Proteomes" id="UP000178612"/>
    </source>
</evidence>
<gene>
    <name evidence="11" type="ORF">A2758_00475</name>
</gene>
<comment type="similarity">
    <text evidence="2">Belongs to the TsaE family.</text>
</comment>
<keyword evidence="11" id="KW-0808">Transferase</keyword>
<evidence type="ECO:0000256" key="4">
    <source>
        <dbReference type="ARBA" id="ARBA00022490"/>
    </source>
</evidence>
<organism evidence="11 12">
    <name type="scientific">Candidatus Zambryskibacteria bacterium RIFCSPHIGHO2_01_FULL_49_18</name>
    <dbReference type="NCBI Taxonomy" id="1802740"/>
    <lineage>
        <taxon>Bacteria</taxon>
        <taxon>Candidatus Zambryskiibacteriota</taxon>
    </lineage>
</organism>
<evidence type="ECO:0000256" key="3">
    <source>
        <dbReference type="ARBA" id="ARBA00019010"/>
    </source>
</evidence>
<sequence length="108" mass="12392">MTATVIALQGELGSGKTYFVQNFAKIAGVEEQVTSPTFVIMNFYGIDWQGFKKLVHIDAYRIEREEELINLGWQDLVEDPENIIFIEWPENVPGLIPEDAKRIHFKHG</sequence>
<comment type="caution">
    <text evidence="11">The sequence shown here is derived from an EMBL/GenBank/DDBJ whole genome shotgun (WGS) entry which is preliminary data.</text>
</comment>
<evidence type="ECO:0000313" key="11">
    <source>
        <dbReference type="EMBL" id="OHA91572.1"/>
    </source>
</evidence>
<proteinExistence type="inferred from homology"/>
<keyword evidence="9" id="KW-0460">Magnesium</keyword>
<dbReference type="GO" id="GO:0005737">
    <property type="term" value="C:cytoplasm"/>
    <property type="evidence" value="ECO:0007669"/>
    <property type="project" value="UniProtKB-SubCell"/>
</dbReference>
<dbReference type="InterPro" id="IPR003442">
    <property type="entry name" value="T6A_TsaE"/>
</dbReference>
<evidence type="ECO:0000256" key="6">
    <source>
        <dbReference type="ARBA" id="ARBA00022723"/>
    </source>
</evidence>
<evidence type="ECO:0000256" key="1">
    <source>
        <dbReference type="ARBA" id="ARBA00004496"/>
    </source>
</evidence>
<keyword evidence="6" id="KW-0479">Metal-binding</keyword>
<dbReference type="GO" id="GO:0005524">
    <property type="term" value="F:ATP binding"/>
    <property type="evidence" value="ECO:0007669"/>
    <property type="project" value="UniProtKB-KW"/>
</dbReference>
<keyword evidence="4" id="KW-0963">Cytoplasm</keyword>
<dbReference type="GO" id="GO:0002949">
    <property type="term" value="P:tRNA threonylcarbamoyladenosine modification"/>
    <property type="evidence" value="ECO:0007669"/>
    <property type="project" value="InterPro"/>
</dbReference>
<accession>A0A1G2T366</accession>
<keyword evidence="8" id="KW-0067">ATP-binding</keyword>
<dbReference type="InterPro" id="IPR027417">
    <property type="entry name" value="P-loop_NTPase"/>
</dbReference>
<evidence type="ECO:0000256" key="2">
    <source>
        <dbReference type="ARBA" id="ARBA00007599"/>
    </source>
</evidence>
<dbReference type="NCBIfam" id="TIGR00150">
    <property type="entry name" value="T6A_YjeE"/>
    <property type="match status" value="1"/>
</dbReference>
<evidence type="ECO:0000256" key="8">
    <source>
        <dbReference type="ARBA" id="ARBA00022840"/>
    </source>
</evidence>
<evidence type="ECO:0000256" key="5">
    <source>
        <dbReference type="ARBA" id="ARBA00022694"/>
    </source>
</evidence>
<dbReference type="EMBL" id="MHVJ01000011">
    <property type="protein sequence ID" value="OHA91572.1"/>
    <property type="molecule type" value="Genomic_DNA"/>
</dbReference>
<dbReference type="GO" id="GO:0016740">
    <property type="term" value="F:transferase activity"/>
    <property type="evidence" value="ECO:0007669"/>
    <property type="project" value="UniProtKB-KW"/>
</dbReference>
<dbReference type="PANTHER" id="PTHR33540">
    <property type="entry name" value="TRNA THREONYLCARBAMOYLADENOSINE BIOSYNTHESIS PROTEIN TSAE"/>
    <property type="match status" value="1"/>
</dbReference>
<evidence type="ECO:0000256" key="9">
    <source>
        <dbReference type="ARBA" id="ARBA00022842"/>
    </source>
</evidence>
<evidence type="ECO:0000256" key="10">
    <source>
        <dbReference type="ARBA" id="ARBA00032441"/>
    </source>
</evidence>
<name>A0A1G2T366_9BACT</name>
<dbReference type="SUPFAM" id="SSF52540">
    <property type="entry name" value="P-loop containing nucleoside triphosphate hydrolases"/>
    <property type="match status" value="1"/>
</dbReference>
<dbReference type="PANTHER" id="PTHR33540:SF2">
    <property type="entry name" value="TRNA THREONYLCARBAMOYLADENOSINE BIOSYNTHESIS PROTEIN TSAE"/>
    <property type="match status" value="1"/>
</dbReference>
<protein>
    <recommendedName>
        <fullName evidence="3">tRNA threonylcarbamoyladenosine biosynthesis protein TsaE</fullName>
    </recommendedName>
    <alternativeName>
        <fullName evidence="10">t(6)A37 threonylcarbamoyladenosine biosynthesis protein TsaE</fullName>
    </alternativeName>
</protein>
<dbReference type="Gene3D" id="3.40.50.300">
    <property type="entry name" value="P-loop containing nucleotide triphosphate hydrolases"/>
    <property type="match status" value="1"/>
</dbReference>
<dbReference type="AlphaFoldDB" id="A0A1G2T366"/>
<dbReference type="Proteomes" id="UP000178612">
    <property type="component" value="Unassembled WGS sequence"/>
</dbReference>
<reference evidence="11 12" key="1">
    <citation type="journal article" date="2016" name="Nat. Commun.">
        <title>Thousands of microbial genomes shed light on interconnected biogeochemical processes in an aquifer system.</title>
        <authorList>
            <person name="Anantharaman K."/>
            <person name="Brown C.T."/>
            <person name="Hug L.A."/>
            <person name="Sharon I."/>
            <person name="Castelle C.J."/>
            <person name="Probst A.J."/>
            <person name="Thomas B.C."/>
            <person name="Singh A."/>
            <person name="Wilkins M.J."/>
            <person name="Karaoz U."/>
            <person name="Brodie E.L."/>
            <person name="Williams K.H."/>
            <person name="Hubbard S.S."/>
            <person name="Banfield J.F."/>
        </authorList>
    </citation>
    <scope>NUCLEOTIDE SEQUENCE [LARGE SCALE GENOMIC DNA]</scope>
</reference>
<keyword evidence="5" id="KW-0819">tRNA processing</keyword>
<dbReference type="GO" id="GO:0046872">
    <property type="term" value="F:metal ion binding"/>
    <property type="evidence" value="ECO:0007669"/>
    <property type="project" value="UniProtKB-KW"/>
</dbReference>
<dbReference type="Pfam" id="PF02367">
    <property type="entry name" value="TsaE"/>
    <property type="match status" value="1"/>
</dbReference>
<evidence type="ECO:0000256" key="7">
    <source>
        <dbReference type="ARBA" id="ARBA00022741"/>
    </source>
</evidence>
<comment type="subcellular location">
    <subcellularLocation>
        <location evidence="1">Cytoplasm</location>
    </subcellularLocation>
</comment>
<keyword evidence="7" id="KW-0547">Nucleotide-binding</keyword>